<dbReference type="InterPro" id="IPR052574">
    <property type="entry name" value="CDIRP"/>
</dbReference>
<dbReference type="SUPFAM" id="SSF52058">
    <property type="entry name" value="L domain-like"/>
    <property type="match status" value="2"/>
</dbReference>
<dbReference type="Pfam" id="PF13855">
    <property type="entry name" value="LRR_8"/>
    <property type="match status" value="1"/>
</dbReference>
<organism evidence="4 5">
    <name type="scientific">Calocera cornea HHB12733</name>
    <dbReference type="NCBI Taxonomy" id="1353952"/>
    <lineage>
        <taxon>Eukaryota</taxon>
        <taxon>Fungi</taxon>
        <taxon>Dikarya</taxon>
        <taxon>Basidiomycota</taxon>
        <taxon>Agaricomycotina</taxon>
        <taxon>Dacrymycetes</taxon>
        <taxon>Dacrymycetales</taxon>
        <taxon>Dacrymycetaceae</taxon>
        <taxon>Calocera</taxon>
    </lineage>
</organism>
<dbReference type="InterPro" id="IPR032675">
    <property type="entry name" value="LRR_dom_sf"/>
</dbReference>
<evidence type="ECO:0000313" key="4">
    <source>
        <dbReference type="EMBL" id="KZT60287.1"/>
    </source>
</evidence>
<dbReference type="GO" id="GO:0035591">
    <property type="term" value="F:signaling adaptor activity"/>
    <property type="evidence" value="ECO:0007669"/>
    <property type="project" value="TreeGrafter"/>
</dbReference>
<dbReference type="Proteomes" id="UP000076842">
    <property type="component" value="Unassembled WGS sequence"/>
</dbReference>
<dbReference type="SMART" id="SM00369">
    <property type="entry name" value="LRR_TYP"/>
    <property type="match status" value="5"/>
</dbReference>
<dbReference type="GO" id="GO:1902412">
    <property type="term" value="P:regulation of mitotic cytokinesis"/>
    <property type="evidence" value="ECO:0007669"/>
    <property type="project" value="TreeGrafter"/>
</dbReference>
<feature type="region of interest" description="Disordered" evidence="3">
    <location>
        <begin position="465"/>
        <end position="495"/>
    </location>
</feature>
<evidence type="ECO:0000256" key="1">
    <source>
        <dbReference type="ARBA" id="ARBA00022614"/>
    </source>
</evidence>
<dbReference type="PROSITE" id="PS51450">
    <property type="entry name" value="LRR"/>
    <property type="match status" value="3"/>
</dbReference>
<dbReference type="EMBL" id="KV423932">
    <property type="protein sequence ID" value="KZT60287.1"/>
    <property type="molecule type" value="Genomic_DNA"/>
</dbReference>
<sequence>MVDNLELGLEENKEQDAGDSSDGNPFSETPSRPPLSRTSSGITTSSDPSTEDEAPLPAFALKRKSSRSFAAGNATFLTECSFGVAHDALVKYITDAEPYVVHWERLKRVELSGKAIDSVARLKEFLPVVEQVDLNDNRIAWLTGLPPTLLHLSIASNLLTGLTAYKHLPKLQYLNISHNQVDSFQQLAALTNLRELHADYNCLTSLDGLRDIPLRVLTVRGNKIQKVDVRMTQWYDLELLDLSQNQISDLQGVEHLESLVTLNLDGNRLDYFSILGSRLPALHVLRLSDNRLSTLNIAGLDVLRTLYADDNRLSEVIGLEDCRTLHNLSLRNQSQKLRFSARDVRDVKRLYLSGNPLSQQFFSCALPSISYAELSSCQLATLPPLRQVMPNVVTLALNWNHFPNLDFLQGLRQLQRVVAVGCRVESLEMDTVLGGLEQLRELDLRMNSFTLGWYLPVMSDLEHKEKRQAVEERDSNGDVAARSSANPTPEDLDKKYRRGLPDALYVPRAMWRGLVMERCPAITRLDGLEINEKERIKTRKLLEQLRLSGLVLDRAEE</sequence>
<dbReference type="AlphaFoldDB" id="A0A165I9B4"/>
<dbReference type="PANTHER" id="PTHR47566:SF1">
    <property type="entry name" value="PROTEIN NUD1"/>
    <property type="match status" value="1"/>
</dbReference>
<evidence type="ECO:0000256" key="2">
    <source>
        <dbReference type="ARBA" id="ARBA00022737"/>
    </source>
</evidence>
<dbReference type="InParanoid" id="A0A165I9B4"/>
<feature type="compositionally biased region" description="Basic and acidic residues" evidence="3">
    <location>
        <begin position="465"/>
        <end position="476"/>
    </location>
</feature>
<dbReference type="SMART" id="SM00365">
    <property type="entry name" value="LRR_SD22"/>
    <property type="match status" value="4"/>
</dbReference>
<feature type="compositionally biased region" description="Low complexity" evidence="3">
    <location>
        <begin position="27"/>
        <end position="40"/>
    </location>
</feature>
<keyword evidence="5" id="KW-1185">Reference proteome</keyword>
<proteinExistence type="predicted"/>
<accession>A0A165I9B4</accession>
<name>A0A165I9B4_9BASI</name>
<gene>
    <name evidence="4" type="ORF">CALCODRAFT_429626</name>
</gene>
<evidence type="ECO:0000313" key="5">
    <source>
        <dbReference type="Proteomes" id="UP000076842"/>
    </source>
</evidence>
<reference evidence="4 5" key="1">
    <citation type="journal article" date="2016" name="Mol. Biol. Evol.">
        <title>Comparative Genomics of Early-Diverging Mushroom-Forming Fungi Provides Insights into the Origins of Lignocellulose Decay Capabilities.</title>
        <authorList>
            <person name="Nagy L.G."/>
            <person name="Riley R."/>
            <person name="Tritt A."/>
            <person name="Adam C."/>
            <person name="Daum C."/>
            <person name="Floudas D."/>
            <person name="Sun H."/>
            <person name="Yadav J.S."/>
            <person name="Pangilinan J."/>
            <person name="Larsson K.H."/>
            <person name="Matsuura K."/>
            <person name="Barry K."/>
            <person name="Labutti K."/>
            <person name="Kuo R."/>
            <person name="Ohm R.A."/>
            <person name="Bhattacharya S.S."/>
            <person name="Shirouzu T."/>
            <person name="Yoshinaga Y."/>
            <person name="Martin F.M."/>
            <person name="Grigoriev I.V."/>
            <person name="Hibbett D.S."/>
        </authorList>
    </citation>
    <scope>NUCLEOTIDE SEQUENCE [LARGE SCALE GENOMIC DNA]</scope>
    <source>
        <strain evidence="4 5">HHB12733</strain>
    </source>
</reference>
<dbReference type="OrthoDB" id="7451790at2759"/>
<keyword evidence="1" id="KW-0433">Leucine-rich repeat</keyword>
<dbReference type="InterPro" id="IPR003591">
    <property type="entry name" value="Leu-rich_rpt_typical-subtyp"/>
</dbReference>
<dbReference type="GO" id="GO:0031028">
    <property type="term" value="P:septation initiation signaling"/>
    <property type="evidence" value="ECO:0007669"/>
    <property type="project" value="TreeGrafter"/>
</dbReference>
<keyword evidence="2" id="KW-0677">Repeat</keyword>
<dbReference type="GO" id="GO:0061499">
    <property type="term" value="C:outer plaque of mitotic spindle pole body"/>
    <property type="evidence" value="ECO:0007669"/>
    <property type="project" value="TreeGrafter"/>
</dbReference>
<dbReference type="Gene3D" id="3.80.10.10">
    <property type="entry name" value="Ribonuclease Inhibitor"/>
    <property type="match status" value="3"/>
</dbReference>
<dbReference type="InterPro" id="IPR001611">
    <property type="entry name" value="Leu-rich_rpt"/>
</dbReference>
<protein>
    <submittedName>
        <fullName evidence="4">L domain-like protein</fullName>
    </submittedName>
</protein>
<dbReference type="PANTHER" id="PTHR47566">
    <property type="match status" value="1"/>
</dbReference>
<feature type="region of interest" description="Disordered" evidence="3">
    <location>
        <begin position="1"/>
        <end position="54"/>
    </location>
</feature>
<dbReference type="STRING" id="1353952.A0A165I9B4"/>
<evidence type="ECO:0000256" key="3">
    <source>
        <dbReference type="SAM" id="MobiDB-lite"/>
    </source>
</evidence>